<accession>A0A3P5XIC0</accession>
<dbReference type="GO" id="GO:0003700">
    <property type="term" value="F:DNA-binding transcription factor activity"/>
    <property type="evidence" value="ECO:0007669"/>
    <property type="project" value="InterPro"/>
</dbReference>
<dbReference type="AlphaFoldDB" id="A0A3P5XIC0"/>
<dbReference type="PROSITE" id="PS50931">
    <property type="entry name" value="HTH_LYSR"/>
    <property type="match status" value="1"/>
</dbReference>
<dbReference type="PANTHER" id="PTHR30579:SF7">
    <property type="entry name" value="HTH-TYPE TRANSCRIPTIONAL REGULATOR LRHA-RELATED"/>
    <property type="match status" value="1"/>
</dbReference>
<dbReference type="Pfam" id="PF03466">
    <property type="entry name" value="LysR_substrate"/>
    <property type="match status" value="1"/>
</dbReference>
<dbReference type="Pfam" id="PF00126">
    <property type="entry name" value="HTH_1"/>
    <property type="match status" value="1"/>
</dbReference>
<dbReference type="SUPFAM" id="SSF53850">
    <property type="entry name" value="Periplasmic binding protein-like II"/>
    <property type="match status" value="1"/>
</dbReference>
<proteinExistence type="inferred from homology"/>
<evidence type="ECO:0000259" key="6">
    <source>
        <dbReference type="PROSITE" id="PS50931"/>
    </source>
</evidence>
<comment type="similarity">
    <text evidence="1">Belongs to the LysR transcriptional regulatory family.</text>
</comment>
<keyword evidence="8" id="KW-1185">Reference proteome</keyword>
<evidence type="ECO:0000313" key="7">
    <source>
        <dbReference type="EMBL" id="VDC28278.1"/>
    </source>
</evidence>
<dbReference type="EMBL" id="UXAW01000067">
    <property type="protein sequence ID" value="VDC28278.1"/>
    <property type="molecule type" value="Genomic_DNA"/>
</dbReference>
<dbReference type="SUPFAM" id="SSF46785">
    <property type="entry name" value="Winged helix' DNA-binding domain"/>
    <property type="match status" value="1"/>
</dbReference>
<dbReference type="Proteomes" id="UP000277498">
    <property type="component" value="Unassembled WGS sequence"/>
</dbReference>
<protein>
    <submittedName>
        <fullName evidence="7">HTH-type transcriptional regulator GltR</fullName>
    </submittedName>
</protein>
<gene>
    <name evidence="7" type="primary">gltR_2</name>
    <name evidence="7" type="ORF">XINFAN_02054</name>
</gene>
<dbReference type="GO" id="GO:0003677">
    <property type="term" value="F:DNA binding"/>
    <property type="evidence" value="ECO:0007669"/>
    <property type="project" value="UniProtKB-KW"/>
</dbReference>
<dbReference type="InterPro" id="IPR005119">
    <property type="entry name" value="LysR_subst-bd"/>
</dbReference>
<name>A0A3P5XIC0_9RHOB</name>
<reference evidence="7 8" key="1">
    <citation type="submission" date="2018-11" db="EMBL/GenBank/DDBJ databases">
        <authorList>
            <person name="Criscuolo A."/>
        </authorList>
    </citation>
    <scope>NUCLEOTIDE SEQUENCE [LARGE SCALE GENOMIC DNA]</scope>
    <source>
        <strain evidence="7">ACIP111625</strain>
    </source>
</reference>
<feature type="region of interest" description="Disordered" evidence="5">
    <location>
        <begin position="287"/>
        <end position="307"/>
    </location>
</feature>
<keyword evidence="3" id="KW-0238">DNA-binding</keyword>
<dbReference type="InterPro" id="IPR050176">
    <property type="entry name" value="LTTR"/>
</dbReference>
<sequence>MAGVPLESDLMRGFLAVAETGSVTLAAARLGRTQSAVSLLIKRLEDNLNQPLFNRLARGVSLTARGEQLLPYARRVVALLDDAAQALREKTLTGPVRVGIPDEYSGTVLPRALAAFDERHEGLQVSVICDHSEQQLAALEADELDLAVIHDTSYFEKGELLMTDPTVWVTSLAHSQHLRHPVPVAVYRDSEWCRTLAQPSLNRQGIDWRPAWHCTVASALRNAVTNGMAIAALSRSTIPLGCRELTPEDGFPPIDSARVLLRRNPRGTSPAIEGMAAVLREAFRPLAVPSPRGEPPAPEAAILAPSR</sequence>
<organism evidence="7 8">
    <name type="scientific">Pseudogemmobacter humi</name>
    <dbReference type="NCBI Taxonomy" id="2483812"/>
    <lineage>
        <taxon>Bacteria</taxon>
        <taxon>Pseudomonadati</taxon>
        <taxon>Pseudomonadota</taxon>
        <taxon>Alphaproteobacteria</taxon>
        <taxon>Rhodobacterales</taxon>
        <taxon>Paracoccaceae</taxon>
        <taxon>Pseudogemmobacter</taxon>
    </lineage>
</organism>
<evidence type="ECO:0000256" key="2">
    <source>
        <dbReference type="ARBA" id="ARBA00023015"/>
    </source>
</evidence>
<dbReference type="InterPro" id="IPR036390">
    <property type="entry name" value="WH_DNA-bd_sf"/>
</dbReference>
<evidence type="ECO:0000256" key="3">
    <source>
        <dbReference type="ARBA" id="ARBA00023125"/>
    </source>
</evidence>
<evidence type="ECO:0000256" key="5">
    <source>
        <dbReference type="SAM" id="MobiDB-lite"/>
    </source>
</evidence>
<dbReference type="InterPro" id="IPR000847">
    <property type="entry name" value="LysR_HTH_N"/>
</dbReference>
<dbReference type="InterPro" id="IPR036388">
    <property type="entry name" value="WH-like_DNA-bd_sf"/>
</dbReference>
<evidence type="ECO:0000256" key="1">
    <source>
        <dbReference type="ARBA" id="ARBA00009437"/>
    </source>
</evidence>
<dbReference type="PANTHER" id="PTHR30579">
    <property type="entry name" value="TRANSCRIPTIONAL REGULATOR"/>
    <property type="match status" value="1"/>
</dbReference>
<dbReference type="Gene3D" id="1.10.10.10">
    <property type="entry name" value="Winged helix-like DNA-binding domain superfamily/Winged helix DNA-binding domain"/>
    <property type="match status" value="1"/>
</dbReference>
<evidence type="ECO:0000313" key="8">
    <source>
        <dbReference type="Proteomes" id="UP000277498"/>
    </source>
</evidence>
<feature type="domain" description="HTH lysR-type" evidence="6">
    <location>
        <begin position="6"/>
        <end position="63"/>
    </location>
</feature>
<evidence type="ECO:0000256" key="4">
    <source>
        <dbReference type="ARBA" id="ARBA00023163"/>
    </source>
</evidence>
<keyword evidence="4" id="KW-0804">Transcription</keyword>
<dbReference type="Gene3D" id="3.40.190.10">
    <property type="entry name" value="Periplasmic binding protein-like II"/>
    <property type="match status" value="2"/>
</dbReference>
<dbReference type="PRINTS" id="PR00039">
    <property type="entry name" value="HTHLYSR"/>
</dbReference>
<dbReference type="FunFam" id="1.10.10.10:FF:000001">
    <property type="entry name" value="LysR family transcriptional regulator"/>
    <property type="match status" value="1"/>
</dbReference>
<dbReference type="RefSeq" id="WP_124086637.1">
    <property type="nucleotide sequence ID" value="NZ_UXAW01000067.1"/>
</dbReference>
<dbReference type="OrthoDB" id="1631201at2"/>
<keyword evidence="2" id="KW-0805">Transcription regulation</keyword>